<dbReference type="PROSITE" id="PS00463">
    <property type="entry name" value="ZN2_CY6_FUNGAL_1"/>
    <property type="match status" value="1"/>
</dbReference>
<feature type="region of interest" description="Disordered" evidence="7">
    <location>
        <begin position="195"/>
        <end position="292"/>
    </location>
</feature>
<dbReference type="SMART" id="SM00066">
    <property type="entry name" value="GAL4"/>
    <property type="match status" value="1"/>
</dbReference>
<gene>
    <name evidence="10" type="ORF">N657DRAFT_640226</name>
</gene>
<dbReference type="Pfam" id="PF04082">
    <property type="entry name" value="Fungal_trans"/>
    <property type="match status" value="1"/>
</dbReference>
<name>A0AAN6Z967_9PEZI</name>
<dbReference type="Pfam" id="PF00172">
    <property type="entry name" value="Zn_clus"/>
    <property type="match status" value="1"/>
</dbReference>
<protein>
    <submittedName>
        <fullName evidence="10">Uncharacterized protein</fullName>
    </submittedName>
</protein>
<evidence type="ECO:0000256" key="6">
    <source>
        <dbReference type="PROSITE-ProRule" id="PRU00042"/>
    </source>
</evidence>
<feature type="domain" description="Zn(2)-C6 fungal-type" evidence="8">
    <location>
        <begin position="152"/>
        <end position="181"/>
    </location>
</feature>
<feature type="compositionally biased region" description="Low complexity" evidence="7">
    <location>
        <begin position="891"/>
        <end position="900"/>
    </location>
</feature>
<keyword evidence="2" id="KW-0862">Zinc</keyword>
<dbReference type="InterPro" id="IPR001138">
    <property type="entry name" value="Zn2Cys6_DnaBD"/>
</dbReference>
<evidence type="ECO:0000256" key="5">
    <source>
        <dbReference type="ARBA" id="ARBA00023242"/>
    </source>
</evidence>
<dbReference type="Gene3D" id="4.10.240.10">
    <property type="entry name" value="Zn(2)-C6 fungal-type DNA-binding domain"/>
    <property type="match status" value="1"/>
</dbReference>
<reference evidence="10" key="1">
    <citation type="journal article" date="2023" name="Mol. Phylogenet. Evol.">
        <title>Genome-scale phylogeny and comparative genomics of the fungal order Sordariales.</title>
        <authorList>
            <person name="Hensen N."/>
            <person name="Bonometti L."/>
            <person name="Westerberg I."/>
            <person name="Brannstrom I.O."/>
            <person name="Guillou S."/>
            <person name="Cros-Aarteil S."/>
            <person name="Calhoun S."/>
            <person name="Haridas S."/>
            <person name="Kuo A."/>
            <person name="Mondo S."/>
            <person name="Pangilinan J."/>
            <person name="Riley R."/>
            <person name="LaButti K."/>
            <person name="Andreopoulos B."/>
            <person name="Lipzen A."/>
            <person name="Chen C."/>
            <person name="Yan M."/>
            <person name="Daum C."/>
            <person name="Ng V."/>
            <person name="Clum A."/>
            <person name="Steindorff A."/>
            <person name="Ohm R.A."/>
            <person name="Martin F."/>
            <person name="Silar P."/>
            <person name="Natvig D.O."/>
            <person name="Lalanne C."/>
            <person name="Gautier V."/>
            <person name="Ament-Velasquez S.L."/>
            <person name="Kruys A."/>
            <person name="Hutchinson M.I."/>
            <person name="Powell A.J."/>
            <person name="Barry K."/>
            <person name="Miller A.N."/>
            <person name="Grigoriev I.V."/>
            <person name="Debuchy R."/>
            <person name="Gladieux P."/>
            <person name="Hiltunen Thoren M."/>
            <person name="Johannesson H."/>
        </authorList>
    </citation>
    <scope>NUCLEOTIDE SEQUENCE</scope>
    <source>
        <strain evidence="10">CBS 731.68</strain>
    </source>
</reference>
<evidence type="ECO:0000256" key="1">
    <source>
        <dbReference type="ARBA" id="ARBA00022723"/>
    </source>
</evidence>
<evidence type="ECO:0000313" key="10">
    <source>
        <dbReference type="EMBL" id="KAK4129576.1"/>
    </source>
</evidence>
<proteinExistence type="predicted"/>
<accession>A0AAN6Z967</accession>
<dbReference type="SUPFAM" id="SSF57667">
    <property type="entry name" value="beta-beta-alpha zinc fingers"/>
    <property type="match status" value="1"/>
</dbReference>
<sequence length="1012" mass="112618">MASPIGYLIHPEHPTAAPDVTPPVHPAPAFRAPLIATPEEPVRPHGPTSAPPSSARTDPERTTTGPAPDGNHAKTKSLYQCADCLRRYSRPEHLQRHVAAHTLGKRFTCDVCSKAFARADLLKRHRANHQADSSNKRRRFNSAPSASRVAQACAPCAKARVKCEEIKPCTRCKTRRLTCEVASSEDAARSLAHLSGTRAERHESTPESCYSFSSSLGQRLPRPPTSTPSSYVPSASPEDSKESIAAPAYPMYQDDPLPTSDASPTPGDQANADDFSSYPNDDLTYGGQDQPRVQFPDFLRDVLYDQSFGSSRPPEAQGLSMLDFHDDANIDFREFDFSLLDHWNFEANRHMAGPSTDAEEPAGITEMRSALNKMWTESPWKWTPGKTDNCYTEQSNLPLPSGDAHGARDQNSQLAAGRVVKDTLLPSCRDKILGVVLGTCRESHMVSRVASSFPSANMLDSWINLFLASHLGQVSSWIHYPSFSLNSQGTEWLATAAAAGALLTPVPAWRRFGLALQEAIRIALPEKFEEDNRTVAEIGKVQTLMLVQDIGLWSGNRRKMEIAECHLAIPIAMMRYRGKFSRSMYPDIAIHASDEGEVLEEKWKRWYQLESWKRLAFHAYVRDAQISMTQLNNPSMSYAELTLPLPCSKELWYARSADEFKTRYLEMSTDKRSPSLGDLFRDVGTLHATHRHLDLQFTVSTYLHGFWSLIWEYCQLASIHQSPTCTSTITSTTNSNMTLLLSSRRHDLLNQLTAFHQLIITNPAKTYDILPESHLLLHVLFLNLHLSLPDMHLFTGKEGEDQARRVYPALQRWAASRDARQAMWHAAQVLRWASLFPRGRLRAFWSVGVCHAALGIWTYGVVNGAANGAAVARGGEMMGIGLDMGVGMGRYQQQQQQQQQQHRHQHQEQQGQRQGPVVYLDGGEETAEVRAWVEYAQGRPAIRGLGATANTGYGDGRGTECLLEDPRACMEVAQEILKANIVGVWETLPPLNENIIVVLKQLEKAAGAVAMR</sequence>
<feature type="domain" description="C2H2-type" evidence="9">
    <location>
        <begin position="107"/>
        <end position="134"/>
    </location>
</feature>
<keyword evidence="5" id="KW-0539">Nucleus</keyword>
<keyword evidence="4" id="KW-0804">Transcription</keyword>
<dbReference type="CDD" id="cd00067">
    <property type="entry name" value="GAL4"/>
    <property type="match status" value="1"/>
</dbReference>
<feature type="compositionally biased region" description="Low complexity" evidence="7">
    <location>
        <begin position="227"/>
        <end position="237"/>
    </location>
</feature>
<dbReference type="GO" id="GO:0006351">
    <property type="term" value="P:DNA-templated transcription"/>
    <property type="evidence" value="ECO:0007669"/>
    <property type="project" value="InterPro"/>
</dbReference>
<dbReference type="SUPFAM" id="SSF57701">
    <property type="entry name" value="Zn2/Cys6 DNA-binding domain"/>
    <property type="match status" value="1"/>
</dbReference>
<dbReference type="PROSITE" id="PS50048">
    <property type="entry name" value="ZN2_CY6_FUNGAL_2"/>
    <property type="match status" value="1"/>
</dbReference>
<evidence type="ECO:0000313" key="11">
    <source>
        <dbReference type="Proteomes" id="UP001302602"/>
    </source>
</evidence>
<dbReference type="SMART" id="SM00355">
    <property type="entry name" value="ZnF_C2H2"/>
    <property type="match status" value="2"/>
</dbReference>
<dbReference type="AlphaFoldDB" id="A0AAN6Z967"/>
<evidence type="ECO:0000256" key="2">
    <source>
        <dbReference type="ARBA" id="ARBA00022833"/>
    </source>
</evidence>
<evidence type="ECO:0000256" key="7">
    <source>
        <dbReference type="SAM" id="MobiDB-lite"/>
    </source>
</evidence>
<comment type="caution">
    <text evidence="10">The sequence shown here is derived from an EMBL/GenBank/DDBJ whole genome shotgun (WGS) entry which is preliminary data.</text>
</comment>
<dbReference type="InterPro" id="IPR013087">
    <property type="entry name" value="Znf_C2H2_type"/>
</dbReference>
<evidence type="ECO:0000259" key="9">
    <source>
        <dbReference type="PROSITE" id="PS50157"/>
    </source>
</evidence>
<keyword evidence="1" id="KW-0479">Metal-binding</keyword>
<feature type="region of interest" description="Disordered" evidence="7">
    <location>
        <begin position="1"/>
        <end position="74"/>
    </location>
</feature>
<evidence type="ECO:0000259" key="8">
    <source>
        <dbReference type="PROSITE" id="PS50048"/>
    </source>
</evidence>
<dbReference type="RefSeq" id="XP_062653347.1">
    <property type="nucleotide sequence ID" value="XM_062791932.1"/>
</dbReference>
<dbReference type="InterPro" id="IPR036236">
    <property type="entry name" value="Znf_C2H2_sf"/>
</dbReference>
<reference evidence="10" key="2">
    <citation type="submission" date="2023-05" db="EMBL/GenBank/DDBJ databases">
        <authorList>
            <consortium name="Lawrence Berkeley National Laboratory"/>
            <person name="Steindorff A."/>
            <person name="Hensen N."/>
            <person name="Bonometti L."/>
            <person name="Westerberg I."/>
            <person name="Brannstrom I.O."/>
            <person name="Guillou S."/>
            <person name="Cros-Aarteil S."/>
            <person name="Calhoun S."/>
            <person name="Haridas S."/>
            <person name="Kuo A."/>
            <person name="Mondo S."/>
            <person name="Pangilinan J."/>
            <person name="Riley R."/>
            <person name="Labutti K."/>
            <person name="Andreopoulos B."/>
            <person name="Lipzen A."/>
            <person name="Chen C."/>
            <person name="Yanf M."/>
            <person name="Daum C."/>
            <person name="Ng V."/>
            <person name="Clum A."/>
            <person name="Ohm R."/>
            <person name="Martin F."/>
            <person name="Silar P."/>
            <person name="Natvig D."/>
            <person name="Lalanne C."/>
            <person name="Gautier V."/>
            <person name="Ament-Velasquez S.L."/>
            <person name="Kruys A."/>
            <person name="Hutchinson M.I."/>
            <person name="Powell A.J."/>
            <person name="Barry K."/>
            <person name="Miller A.N."/>
            <person name="Grigoriev I.V."/>
            <person name="Debuchy R."/>
            <person name="Gladieux P."/>
            <person name="Thoren M.H."/>
            <person name="Johannesson H."/>
        </authorList>
    </citation>
    <scope>NUCLEOTIDE SEQUENCE</scope>
    <source>
        <strain evidence="10">CBS 731.68</strain>
    </source>
</reference>
<dbReference type="EMBL" id="MU853223">
    <property type="protein sequence ID" value="KAK4129576.1"/>
    <property type="molecule type" value="Genomic_DNA"/>
</dbReference>
<dbReference type="GO" id="GO:0003677">
    <property type="term" value="F:DNA binding"/>
    <property type="evidence" value="ECO:0007669"/>
    <property type="project" value="InterPro"/>
</dbReference>
<keyword evidence="11" id="KW-1185">Reference proteome</keyword>
<dbReference type="Gene3D" id="3.30.160.60">
    <property type="entry name" value="Classic Zinc Finger"/>
    <property type="match status" value="1"/>
</dbReference>
<dbReference type="GO" id="GO:0008270">
    <property type="term" value="F:zinc ion binding"/>
    <property type="evidence" value="ECO:0007669"/>
    <property type="project" value="UniProtKB-KW"/>
</dbReference>
<dbReference type="InterPro" id="IPR007219">
    <property type="entry name" value="XnlR_reg_dom"/>
</dbReference>
<dbReference type="PANTHER" id="PTHR47660">
    <property type="entry name" value="TRANSCRIPTION FACTOR WITH C2H2 AND ZN(2)-CYS(6) DNA BINDING DOMAIN (EUROFUNG)-RELATED-RELATED"/>
    <property type="match status" value="1"/>
</dbReference>
<dbReference type="InterPro" id="IPR036864">
    <property type="entry name" value="Zn2-C6_fun-type_DNA-bd_sf"/>
</dbReference>
<evidence type="ECO:0000256" key="4">
    <source>
        <dbReference type="ARBA" id="ARBA00023163"/>
    </source>
</evidence>
<evidence type="ECO:0000256" key="3">
    <source>
        <dbReference type="ARBA" id="ARBA00023015"/>
    </source>
</evidence>
<keyword evidence="3" id="KW-0805">Transcription regulation</keyword>
<feature type="region of interest" description="Disordered" evidence="7">
    <location>
        <begin position="891"/>
        <end position="914"/>
    </location>
</feature>
<dbReference type="PROSITE" id="PS00028">
    <property type="entry name" value="ZINC_FINGER_C2H2_1"/>
    <property type="match status" value="2"/>
</dbReference>
<feature type="compositionally biased region" description="Polar residues" evidence="7">
    <location>
        <begin position="206"/>
        <end position="217"/>
    </location>
</feature>
<dbReference type="Pfam" id="PF00096">
    <property type="entry name" value="zf-C2H2"/>
    <property type="match status" value="2"/>
</dbReference>
<dbReference type="Proteomes" id="UP001302602">
    <property type="component" value="Unassembled WGS sequence"/>
</dbReference>
<organism evidence="10 11">
    <name type="scientific">Parathielavia appendiculata</name>
    <dbReference type="NCBI Taxonomy" id="2587402"/>
    <lineage>
        <taxon>Eukaryota</taxon>
        <taxon>Fungi</taxon>
        <taxon>Dikarya</taxon>
        <taxon>Ascomycota</taxon>
        <taxon>Pezizomycotina</taxon>
        <taxon>Sordariomycetes</taxon>
        <taxon>Sordariomycetidae</taxon>
        <taxon>Sordariales</taxon>
        <taxon>Chaetomiaceae</taxon>
        <taxon>Parathielavia</taxon>
    </lineage>
</organism>
<keyword evidence="6" id="KW-0863">Zinc-finger</keyword>
<dbReference type="PANTHER" id="PTHR47660:SF2">
    <property type="entry name" value="TRANSCRIPTION FACTOR WITH C2H2 AND ZN(2)-CYS(6) DNA BINDING DOMAIN (EUROFUNG)"/>
    <property type="match status" value="1"/>
</dbReference>
<dbReference type="PROSITE" id="PS50157">
    <property type="entry name" value="ZINC_FINGER_C2H2_2"/>
    <property type="match status" value="2"/>
</dbReference>
<dbReference type="GO" id="GO:0000981">
    <property type="term" value="F:DNA-binding transcription factor activity, RNA polymerase II-specific"/>
    <property type="evidence" value="ECO:0007669"/>
    <property type="project" value="InterPro"/>
</dbReference>
<feature type="domain" description="C2H2-type" evidence="9">
    <location>
        <begin position="79"/>
        <end position="106"/>
    </location>
</feature>
<dbReference type="GeneID" id="87828701"/>